<dbReference type="SUPFAM" id="SSF52768">
    <property type="entry name" value="Arginase/deacetylase"/>
    <property type="match status" value="1"/>
</dbReference>
<dbReference type="Gene3D" id="3.40.800.20">
    <property type="entry name" value="Histone deacetylase domain"/>
    <property type="match status" value="1"/>
</dbReference>
<proteinExistence type="inferred from homology"/>
<dbReference type="Pfam" id="PF00850">
    <property type="entry name" value="Hist_deacetyl"/>
    <property type="match status" value="1"/>
</dbReference>
<dbReference type="Proteomes" id="UP000198925">
    <property type="component" value="Unassembled WGS sequence"/>
</dbReference>
<protein>
    <submittedName>
        <fullName evidence="3">Acetoin utilization deacetylase AcuC</fullName>
    </submittedName>
</protein>
<dbReference type="InterPro" id="IPR000286">
    <property type="entry name" value="HDACs"/>
</dbReference>
<dbReference type="STRING" id="938405.SAMN02927895_03730"/>
<dbReference type="InterPro" id="IPR023696">
    <property type="entry name" value="Ureohydrolase_dom_sf"/>
</dbReference>
<dbReference type="GO" id="GO:0004407">
    <property type="term" value="F:histone deacetylase activity"/>
    <property type="evidence" value="ECO:0007669"/>
    <property type="project" value="TreeGrafter"/>
</dbReference>
<name>A0A1G6MIV9_9PROT</name>
<organism evidence="3 4">
    <name type="scientific">Belnapia rosea</name>
    <dbReference type="NCBI Taxonomy" id="938405"/>
    <lineage>
        <taxon>Bacteria</taxon>
        <taxon>Pseudomonadati</taxon>
        <taxon>Pseudomonadota</taxon>
        <taxon>Alphaproteobacteria</taxon>
        <taxon>Acetobacterales</taxon>
        <taxon>Roseomonadaceae</taxon>
        <taxon>Belnapia</taxon>
    </lineage>
</organism>
<dbReference type="RefSeq" id="WP_090566540.1">
    <property type="nucleotide sequence ID" value="NZ_FMXZ01000011.1"/>
</dbReference>
<dbReference type="InterPro" id="IPR023801">
    <property type="entry name" value="His_deacetylse_dom"/>
</dbReference>
<dbReference type="InterPro" id="IPR037138">
    <property type="entry name" value="His_deacetylse_dom_sf"/>
</dbReference>
<evidence type="ECO:0000259" key="2">
    <source>
        <dbReference type="Pfam" id="PF00850"/>
    </source>
</evidence>
<keyword evidence="4" id="KW-1185">Reference proteome</keyword>
<comment type="similarity">
    <text evidence="1">Belongs to the histone deacetylase family.</text>
</comment>
<dbReference type="EMBL" id="FMZX01000001">
    <property type="protein sequence ID" value="SDC54885.1"/>
    <property type="molecule type" value="Genomic_DNA"/>
</dbReference>
<gene>
    <name evidence="3" type="ORF">SAMN04487779_10011221</name>
</gene>
<sequence length="312" mass="33144">MSVLLLTHRACLRHDPGDYHPECPDRLRAVLRALEAEEFSDLVRAEAPEATVEQLVRVHPRNYVEAILAIRPAAGETVALDADTLMSDGSAEAALRAAGAAVAAVDAVLGGPAGGSVRRAFCATRPPGHHAEPARPMGFCFFANAVIAARHAQAIHGVERIAIIDFDVHHGNGSQACVETDGSILYASSHQWPLYPGTGDARERGVGNIFNVPLRPGADGAEFREAWQGLLPAIDGFDPGLLVISAGFDAHARDPLAQLRLREPDFAWLTAELCAIAERRCGGHVVSLLEGGYDLDALASSTAAHLRVLMQA</sequence>
<dbReference type="PANTHER" id="PTHR10625">
    <property type="entry name" value="HISTONE DEACETYLASE HDAC1-RELATED"/>
    <property type="match status" value="1"/>
</dbReference>
<evidence type="ECO:0000313" key="4">
    <source>
        <dbReference type="Proteomes" id="UP000198925"/>
    </source>
</evidence>
<dbReference type="PANTHER" id="PTHR10625:SF10">
    <property type="entry name" value="HISTONE DEACETYLASE HDAC1"/>
    <property type="match status" value="1"/>
</dbReference>
<evidence type="ECO:0000256" key="1">
    <source>
        <dbReference type="ARBA" id="ARBA00005947"/>
    </source>
</evidence>
<dbReference type="AlphaFoldDB" id="A0A1G6MIV9"/>
<feature type="domain" description="Histone deacetylase" evidence="2">
    <location>
        <begin position="20"/>
        <end position="309"/>
    </location>
</feature>
<reference evidence="3 4" key="1">
    <citation type="submission" date="2016-10" db="EMBL/GenBank/DDBJ databases">
        <authorList>
            <person name="de Groot N.N."/>
        </authorList>
    </citation>
    <scope>NUCLEOTIDE SEQUENCE [LARGE SCALE GENOMIC DNA]</scope>
    <source>
        <strain evidence="3 4">CPCC 100156</strain>
    </source>
</reference>
<dbReference type="OrthoDB" id="9808367at2"/>
<dbReference type="CDD" id="cd11599">
    <property type="entry name" value="HDAC_classII_2"/>
    <property type="match status" value="1"/>
</dbReference>
<dbReference type="GO" id="GO:0040029">
    <property type="term" value="P:epigenetic regulation of gene expression"/>
    <property type="evidence" value="ECO:0007669"/>
    <property type="project" value="TreeGrafter"/>
</dbReference>
<accession>A0A1G6MIV9</accession>
<dbReference type="PRINTS" id="PR01270">
    <property type="entry name" value="HDASUPER"/>
</dbReference>
<evidence type="ECO:0000313" key="3">
    <source>
        <dbReference type="EMBL" id="SDC54885.1"/>
    </source>
</evidence>